<gene>
    <name evidence="1" type="ORF">MGSAQ_000093</name>
</gene>
<name>A0A1B6NYA8_9ZZZZ</name>
<sequence length="34" mass="4085">MIQFTKLELRSLLILQSIKQKFYFKVSINDSKSH</sequence>
<organism evidence="1">
    <name type="scientific">marine sediment metagenome</name>
    <dbReference type="NCBI Taxonomy" id="412755"/>
    <lineage>
        <taxon>unclassified sequences</taxon>
        <taxon>metagenomes</taxon>
        <taxon>ecological metagenomes</taxon>
    </lineage>
</organism>
<dbReference type="AlphaFoldDB" id="A0A1B6NYA8"/>
<evidence type="ECO:0000313" key="1">
    <source>
        <dbReference type="EMBL" id="KTF08409.1"/>
    </source>
</evidence>
<comment type="caution">
    <text evidence="1">The sequence shown here is derived from an EMBL/GenBank/DDBJ whole genome shotgun (WGS) entry which is preliminary data.</text>
</comment>
<dbReference type="EMBL" id="AYSL01000006">
    <property type="protein sequence ID" value="KTF08409.1"/>
    <property type="molecule type" value="Genomic_DNA"/>
</dbReference>
<accession>A0A1B6NYA8</accession>
<protein>
    <submittedName>
        <fullName evidence="1">Uncharacterized protein</fullName>
    </submittedName>
</protein>
<reference evidence="1" key="1">
    <citation type="submission" date="2013-11" db="EMBL/GenBank/DDBJ databases">
        <title>Microbial diversity, functional groups and degradation webs in Northern and Southern Mediterranean and Red Sea marine crude oil polluted sites.</title>
        <authorList>
            <person name="Daffonchio D."/>
            <person name="Mapelli F."/>
            <person name="Ferrer M."/>
            <person name="Richter M."/>
            <person name="Cherif A."/>
            <person name="Malkawi H.I."/>
            <person name="Yakimov M.M."/>
            <person name="Abdel-Fattah Y.R."/>
            <person name="Blaghen M."/>
            <person name="Golyshin P.N."/>
            <person name="Kalogerakis N."/>
            <person name="Boon N."/>
            <person name="Magagnini M."/>
            <person name="Fava F."/>
        </authorList>
    </citation>
    <scope>NUCLEOTIDE SEQUENCE</scope>
</reference>
<proteinExistence type="predicted"/>